<keyword evidence="7 10" id="KW-0505">Motor protein</keyword>
<evidence type="ECO:0000256" key="9">
    <source>
        <dbReference type="ARBA" id="ARBA00060187"/>
    </source>
</evidence>
<dbReference type="FunFam" id="3.40.850.10:FF:000029">
    <property type="entry name" value="Kinesin-like protein KIF17"/>
    <property type="match status" value="1"/>
</dbReference>
<dbReference type="GO" id="GO:0005874">
    <property type="term" value="C:microtubule"/>
    <property type="evidence" value="ECO:0007669"/>
    <property type="project" value="UniProtKB-KW"/>
</dbReference>
<feature type="coiled-coil region" evidence="12">
    <location>
        <begin position="544"/>
        <end position="571"/>
    </location>
</feature>
<dbReference type="GO" id="GO:0006426">
    <property type="term" value="P:glycyl-tRNA aminoacylation"/>
    <property type="evidence" value="ECO:0007669"/>
    <property type="project" value="InterPro"/>
</dbReference>
<dbReference type="InterPro" id="IPR006194">
    <property type="entry name" value="Gly-tRNA-synth_heterodimer"/>
</dbReference>
<evidence type="ECO:0000259" key="13">
    <source>
        <dbReference type="PROSITE" id="PS50067"/>
    </source>
</evidence>
<dbReference type="InterPro" id="IPR027417">
    <property type="entry name" value="P-loop_NTPase"/>
</dbReference>
<feature type="domain" description="Kinesin motor" evidence="13">
    <location>
        <begin position="4"/>
        <end position="336"/>
    </location>
</feature>
<dbReference type="PROSITE" id="PS50067">
    <property type="entry name" value="KINESIN_MOTOR_2"/>
    <property type="match status" value="1"/>
</dbReference>
<dbReference type="SMART" id="SM00129">
    <property type="entry name" value="KISc"/>
    <property type="match status" value="1"/>
</dbReference>
<keyword evidence="14" id="KW-1185">Reference proteome</keyword>
<dbReference type="CDD" id="cd22249">
    <property type="entry name" value="UDM1_RNF168_RNF169-like"/>
    <property type="match status" value="1"/>
</dbReference>
<keyword evidence="8" id="KW-0206">Cytoskeleton</keyword>
<dbReference type="InParanoid" id="A0A6J2X973"/>
<comment type="similarity">
    <text evidence="10 11">Belongs to the TRAFAC class myosin-kinesin ATPase superfamily. Kinesin family.</text>
</comment>
<dbReference type="GO" id="GO:0003777">
    <property type="term" value="F:microtubule motor activity"/>
    <property type="evidence" value="ECO:0007669"/>
    <property type="project" value="InterPro"/>
</dbReference>
<dbReference type="PROSITE" id="PS00411">
    <property type="entry name" value="KINESIN_MOTOR_1"/>
    <property type="match status" value="1"/>
</dbReference>
<dbReference type="AlphaFoldDB" id="A0A6J2X973"/>
<keyword evidence="5 10" id="KW-0067">ATP-binding</keyword>
<dbReference type="PANTHER" id="PTHR47969">
    <property type="entry name" value="CHROMOSOME-ASSOCIATED KINESIN KIF4A-RELATED"/>
    <property type="match status" value="1"/>
</dbReference>
<evidence type="ECO:0000256" key="10">
    <source>
        <dbReference type="PROSITE-ProRule" id="PRU00283"/>
    </source>
</evidence>
<dbReference type="PANTHER" id="PTHR47969:SF21">
    <property type="entry name" value="KINESIN-LIKE PROTEIN"/>
    <property type="match status" value="1"/>
</dbReference>
<evidence type="ECO:0000313" key="15">
    <source>
        <dbReference type="RefSeq" id="XP_030747525.1"/>
    </source>
</evidence>
<dbReference type="GO" id="GO:0007018">
    <property type="term" value="P:microtubule-based movement"/>
    <property type="evidence" value="ECO:0007669"/>
    <property type="project" value="InterPro"/>
</dbReference>
<dbReference type="InterPro" id="IPR036961">
    <property type="entry name" value="Kinesin_motor_dom_sf"/>
</dbReference>
<dbReference type="GO" id="GO:0005737">
    <property type="term" value="C:cytoplasm"/>
    <property type="evidence" value="ECO:0007669"/>
    <property type="project" value="InterPro"/>
</dbReference>
<dbReference type="PRINTS" id="PR00380">
    <property type="entry name" value="KINESINHEAVY"/>
</dbReference>
<dbReference type="Pfam" id="PF00225">
    <property type="entry name" value="Kinesin"/>
    <property type="match status" value="1"/>
</dbReference>
<dbReference type="GO" id="GO:0005524">
    <property type="term" value="F:ATP binding"/>
    <property type="evidence" value="ECO:0007669"/>
    <property type="project" value="UniProtKB-UniRule"/>
</dbReference>
<dbReference type="InterPro" id="IPR019821">
    <property type="entry name" value="Kinesin_motor_CS"/>
</dbReference>
<evidence type="ECO:0000256" key="8">
    <source>
        <dbReference type="ARBA" id="ARBA00023212"/>
    </source>
</evidence>
<dbReference type="OrthoDB" id="3176171at2759"/>
<dbReference type="RefSeq" id="XP_030747525.1">
    <property type="nucleotide sequence ID" value="XM_030891665.1"/>
</dbReference>
<keyword evidence="3 11" id="KW-0493">Microtubule</keyword>
<dbReference type="PROSITE" id="PS50861">
    <property type="entry name" value="AA_TRNA_LIGASE_II_GLYAB"/>
    <property type="match status" value="1"/>
</dbReference>
<dbReference type="GO" id="GO:0008017">
    <property type="term" value="F:microtubule binding"/>
    <property type="evidence" value="ECO:0007669"/>
    <property type="project" value="InterPro"/>
</dbReference>
<evidence type="ECO:0000256" key="5">
    <source>
        <dbReference type="ARBA" id="ARBA00022840"/>
    </source>
</evidence>
<dbReference type="FunCoup" id="A0A6J2X973">
    <property type="interactions" value="19"/>
</dbReference>
<keyword evidence="4 10" id="KW-0547">Nucleotide-binding</keyword>
<reference evidence="15" key="1">
    <citation type="submission" date="2025-08" db="UniProtKB">
        <authorList>
            <consortium name="RefSeq"/>
        </authorList>
    </citation>
    <scope>IDENTIFICATION</scope>
    <source>
        <tissue evidence="15">Gonads</tissue>
    </source>
</reference>
<evidence type="ECO:0000256" key="7">
    <source>
        <dbReference type="ARBA" id="ARBA00023175"/>
    </source>
</evidence>
<dbReference type="KEGG" id="soy:115876006"/>
<proteinExistence type="inferred from homology"/>
<dbReference type="GeneID" id="115876006"/>
<sequence>MAENVKVIVRCRPMNKRETETNCKCVVKIQNPVVEIWDPGDGSAFPKTFTFDSSYDQSSCTEVIYNDICYPLVESVLEGYNATVFVYGQTGCGKSFTMEGIKGPDPSQKGVISRAFEHIFEAISVTSGVKYLALVSYLEIYNEQIRDLLVPNDKMASSSTLSLKETANEGLTVPGLTAHPVHNAQECEHLLNIGSKNRMIGATLMNQNSSRSHSIFTINIEQLSKINNNESIRKGKLNLVDLAGSERQTKTGATGDRLKEATKINLSLSALGNVISALVDGKAKHIPYRDSKLTRLLQDSLGGNTRTLMIACVSPADRDYMETLSTLRYANRAKNISNKPKVNEDPKDALVRQYQEEIERLKSMLTSRPDLNTVQVVDLIGSNENLDQIEINKKLELKNSELDAKRDKLLQEYQSEMDKLRNLHESEKNEKEIVLRQIELIKQEYEENIKKLNEEIKENQKKEICSKEEIVKRIETLKKALIGGEKANDKELSERRLKKKMAAERRASVIAHLLAKIDMNEDRELLQNQYKSISHELDLKTEALRRFRYKVKTLEKDISDIQSEFEQEREDYLETIRKQDRNIKLLSQISQKLSGTLKKDCNYSDLDSIKEQAIWLDDSQRYKLPEVVYTRTKLPPAGRFSDIQTAPARLNSELSLESQNSLDKIYQDFSSLLPFARCFNCTGQNHNRIKSISANYIHNGEANSNMEKENIITNYFKPATQRANELLNQSAKLDTQKVFNTWRGHTLLPDFAKRHKTRSTENLNFDYPSLNSPNTLKGFQSHWLTGTGTSLHKDNLKKPFTLEALPNIGKPNKNVKLNTMEFL</sequence>
<dbReference type="GO" id="GO:0004820">
    <property type="term" value="F:glycine-tRNA ligase activity"/>
    <property type="evidence" value="ECO:0007669"/>
    <property type="project" value="InterPro"/>
</dbReference>
<keyword evidence="6 12" id="KW-0175">Coiled coil</keyword>
<name>A0A6J2X973_SITOR</name>
<dbReference type="InterPro" id="IPR027640">
    <property type="entry name" value="Kinesin-like_fam"/>
</dbReference>
<feature type="binding site" evidence="10">
    <location>
        <begin position="88"/>
        <end position="95"/>
    </location>
    <ligand>
        <name>ATP</name>
        <dbReference type="ChEBI" id="CHEBI:30616"/>
    </ligand>
</feature>
<dbReference type="Gene3D" id="3.40.850.10">
    <property type="entry name" value="Kinesin motor domain"/>
    <property type="match status" value="1"/>
</dbReference>
<evidence type="ECO:0000256" key="3">
    <source>
        <dbReference type="ARBA" id="ARBA00022701"/>
    </source>
</evidence>
<evidence type="ECO:0000256" key="6">
    <source>
        <dbReference type="ARBA" id="ARBA00023054"/>
    </source>
</evidence>
<protein>
    <recommendedName>
        <fullName evidence="11">Kinesin-like protein</fullName>
    </recommendedName>
</protein>
<dbReference type="CTD" id="3797"/>
<organism evidence="14 15">
    <name type="scientific">Sitophilus oryzae</name>
    <name type="common">Rice weevil</name>
    <name type="synonym">Curculio oryzae</name>
    <dbReference type="NCBI Taxonomy" id="7048"/>
    <lineage>
        <taxon>Eukaryota</taxon>
        <taxon>Metazoa</taxon>
        <taxon>Ecdysozoa</taxon>
        <taxon>Arthropoda</taxon>
        <taxon>Hexapoda</taxon>
        <taxon>Insecta</taxon>
        <taxon>Pterygota</taxon>
        <taxon>Neoptera</taxon>
        <taxon>Endopterygota</taxon>
        <taxon>Coleoptera</taxon>
        <taxon>Polyphaga</taxon>
        <taxon>Cucujiformia</taxon>
        <taxon>Curculionidae</taxon>
        <taxon>Dryophthorinae</taxon>
        <taxon>Sitophilus</taxon>
    </lineage>
</organism>
<dbReference type="InterPro" id="IPR001752">
    <property type="entry name" value="Kinesin_motor_dom"/>
</dbReference>
<evidence type="ECO:0000256" key="1">
    <source>
        <dbReference type="ARBA" id="ARBA00004245"/>
    </source>
</evidence>
<evidence type="ECO:0000256" key="12">
    <source>
        <dbReference type="SAM" id="Coils"/>
    </source>
</evidence>
<accession>A0A6J2X973</accession>
<comment type="subcellular location">
    <subcellularLocation>
        <location evidence="1">Cytoplasm</location>
        <location evidence="1">Cytoskeleton</location>
    </subcellularLocation>
</comment>
<feature type="coiled-coil region" evidence="12">
    <location>
        <begin position="392"/>
        <end position="469"/>
    </location>
</feature>
<evidence type="ECO:0000256" key="11">
    <source>
        <dbReference type="RuleBase" id="RU000394"/>
    </source>
</evidence>
<dbReference type="SUPFAM" id="SSF52540">
    <property type="entry name" value="P-loop containing nucleoside triphosphate hydrolases"/>
    <property type="match status" value="1"/>
</dbReference>
<comment type="function">
    <text evidence="9">Plus-end directed microtubule motor that may be used for anterograde axonal transport and could conceivably move cargos in fly neurons different than those moved by kinesin heavy chain or other plus-end directed motors.</text>
</comment>
<dbReference type="Proteomes" id="UP000504635">
    <property type="component" value="Unplaced"/>
</dbReference>
<gene>
    <name evidence="15" type="primary">LOC115876006</name>
</gene>
<keyword evidence="2" id="KW-0963">Cytoplasm</keyword>
<evidence type="ECO:0000256" key="4">
    <source>
        <dbReference type="ARBA" id="ARBA00022741"/>
    </source>
</evidence>
<evidence type="ECO:0000256" key="2">
    <source>
        <dbReference type="ARBA" id="ARBA00022490"/>
    </source>
</evidence>
<evidence type="ECO:0000313" key="14">
    <source>
        <dbReference type="Proteomes" id="UP000504635"/>
    </source>
</evidence>